<dbReference type="InterPro" id="IPR013830">
    <property type="entry name" value="SGNH_hydro"/>
</dbReference>
<dbReference type="InterPro" id="IPR036514">
    <property type="entry name" value="SGNH_hydro_sf"/>
</dbReference>
<accession>A0A2T1A0W5</accession>
<dbReference type="Proteomes" id="UP000237752">
    <property type="component" value="Unassembled WGS sequence"/>
</dbReference>
<name>A0A2T1A0W5_9ACTN</name>
<sequence length="279" mass="28755">MMMDTVASRSRSTYNARRLATIAGTGLAAGLALGVATLGGVLAAQVSSAKRRPMVDPRTAPEVGGSGGTDSATRIKFALLGDSLAISVGAHKVEDSLGGRIGQGIVNAGYKVDVTSVAVANSRTSDVRIQVSRALITSEDDPYDVALIVVGSLDSTSWGSISEISRAMLRAVSSLRSGGVQVVVATAPDLGAVRCVGAPLRTLWSWRSRKIAAAQAAAAEDAGATVINLAEELGPLFRADPGTICPDGFHPSPDGYRLIAERLIPAIRSACERSTKSRA</sequence>
<gene>
    <name evidence="2" type="ORF">CLV47_10796</name>
</gene>
<dbReference type="Gene3D" id="3.40.50.1110">
    <property type="entry name" value="SGNH hydrolase"/>
    <property type="match status" value="1"/>
</dbReference>
<evidence type="ECO:0000313" key="2">
    <source>
        <dbReference type="EMBL" id="PRZ41968.1"/>
    </source>
</evidence>
<comment type="caution">
    <text evidence="2">The sequence shown here is derived from an EMBL/GenBank/DDBJ whole genome shotgun (WGS) entry which is preliminary data.</text>
</comment>
<reference evidence="2 3" key="1">
    <citation type="submission" date="2018-03" db="EMBL/GenBank/DDBJ databases">
        <title>Genomic Encyclopedia of Archaeal and Bacterial Type Strains, Phase II (KMG-II): from individual species to whole genera.</title>
        <authorList>
            <person name="Goeker M."/>
        </authorList>
    </citation>
    <scope>NUCLEOTIDE SEQUENCE [LARGE SCALE GENOMIC DNA]</scope>
    <source>
        <strain evidence="2 3">DSM 100065</strain>
    </source>
</reference>
<keyword evidence="3" id="KW-1185">Reference proteome</keyword>
<feature type="domain" description="SGNH hydrolase-type esterase" evidence="1">
    <location>
        <begin position="79"/>
        <end position="258"/>
    </location>
</feature>
<evidence type="ECO:0000259" key="1">
    <source>
        <dbReference type="Pfam" id="PF13472"/>
    </source>
</evidence>
<dbReference type="SUPFAM" id="SSF52266">
    <property type="entry name" value="SGNH hydrolase"/>
    <property type="match status" value="1"/>
</dbReference>
<dbReference type="Pfam" id="PF13472">
    <property type="entry name" value="Lipase_GDSL_2"/>
    <property type="match status" value="1"/>
</dbReference>
<organism evidence="2 3">
    <name type="scientific">Antricoccus suffuscus</name>
    <dbReference type="NCBI Taxonomy" id="1629062"/>
    <lineage>
        <taxon>Bacteria</taxon>
        <taxon>Bacillati</taxon>
        <taxon>Actinomycetota</taxon>
        <taxon>Actinomycetes</taxon>
        <taxon>Geodermatophilales</taxon>
        <taxon>Antricoccaceae</taxon>
        <taxon>Antricoccus</taxon>
    </lineage>
</organism>
<proteinExistence type="predicted"/>
<evidence type="ECO:0000313" key="3">
    <source>
        <dbReference type="Proteomes" id="UP000237752"/>
    </source>
</evidence>
<protein>
    <submittedName>
        <fullName evidence="2">Lysophospholipase L1-like esterase</fullName>
    </submittedName>
</protein>
<dbReference type="AlphaFoldDB" id="A0A2T1A0W5"/>
<dbReference type="EMBL" id="PVUE01000007">
    <property type="protein sequence ID" value="PRZ41968.1"/>
    <property type="molecule type" value="Genomic_DNA"/>
</dbReference>